<dbReference type="Proteomes" id="UP000254069">
    <property type="component" value="Unassembled WGS sequence"/>
</dbReference>
<keyword evidence="12" id="KW-1185">Reference proteome</keyword>
<evidence type="ECO:0000313" key="12">
    <source>
        <dbReference type="Proteomes" id="UP000254069"/>
    </source>
</evidence>
<evidence type="ECO:0000256" key="8">
    <source>
        <dbReference type="ARBA" id="ARBA00022927"/>
    </source>
</evidence>
<keyword evidence="6" id="KW-0997">Cell inner membrane</keyword>
<evidence type="ECO:0000256" key="10">
    <source>
        <dbReference type="ARBA" id="ARBA00030772"/>
    </source>
</evidence>
<evidence type="ECO:0000256" key="5">
    <source>
        <dbReference type="ARBA" id="ARBA00022475"/>
    </source>
</evidence>
<accession>A0A379ZSC0</accession>
<evidence type="ECO:0000256" key="9">
    <source>
        <dbReference type="ARBA" id="ARBA00023136"/>
    </source>
</evidence>
<dbReference type="EMBL" id="UGYO01000001">
    <property type="protein sequence ID" value="SUI67505.1"/>
    <property type="molecule type" value="Genomic_DNA"/>
</dbReference>
<proteinExistence type="inferred from homology"/>
<dbReference type="AlphaFoldDB" id="A0A379ZSC0"/>
<organism evidence="11 12">
    <name type="scientific">Shewanella algae</name>
    <dbReference type="NCBI Taxonomy" id="38313"/>
    <lineage>
        <taxon>Bacteria</taxon>
        <taxon>Pseudomonadati</taxon>
        <taxon>Pseudomonadota</taxon>
        <taxon>Gammaproteobacteria</taxon>
        <taxon>Alteromonadales</taxon>
        <taxon>Shewanellaceae</taxon>
        <taxon>Shewanella</taxon>
    </lineage>
</organism>
<keyword evidence="4" id="KW-0813">Transport</keyword>
<evidence type="ECO:0000256" key="3">
    <source>
        <dbReference type="ARBA" id="ARBA00021563"/>
    </source>
</evidence>
<gene>
    <name evidence="11" type="primary">outN</name>
    <name evidence="11" type="ORF">NCTC10738_01880</name>
</gene>
<sequence>MKLISKIILCVLIYLAFMLALFPARLAVSLAPLPANLQLGGVSGTIWSGSIDVIKLQQRQLEQLSWELRPWALLTGRAKLDFQLGSRASAVNAKGQVTLAAGGISAEKLRFEAPAEFLMADSRLPFRTQVSGDISVLLDTLAQGQPWCEALSGKVFLNRVGIRNQFGQYPLGDIELGLQCVAGQVQLATDEEKNAIGVAGTLLLKANEQLEVKARIRETQAQSEDLKKALPFLGKRDAQGYFPINYNGKIPGL</sequence>
<protein>
    <recommendedName>
        <fullName evidence="3">Type II secretion system protein N</fullName>
    </recommendedName>
    <alternativeName>
        <fullName evidence="10">General secretion pathway protein N</fullName>
    </alternativeName>
</protein>
<dbReference type="GO" id="GO:0015627">
    <property type="term" value="C:type II protein secretion system complex"/>
    <property type="evidence" value="ECO:0007669"/>
    <property type="project" value="InterPro"/>
</dbReference>
<dbReference type="InterPro" id="IPR022792">
    <property type="entry name" value="T2SS_protein-GspN"/>
</dbReference>
<dbReference type="Pfam" id="PF01203">
    <property type="entry name" value="T2SSN"/>
    <property type="match status" value="1"/>
</dbReference>
<keyword evidence="7" id="KW-0812">Transmembrane</keyword>
<comment type="similarity">
    <text evidence="2">Belongs to the GSP N family.</text>
</comment>
<dbReference type="GO" id="GO:0005886">
    <property type="term" value="C:plasma membrane"/>
    <property type="evidence" value="ECO:0007669"/>
    <property type="project" value="UniProtKB-SubCell"/>
</dbReference>
<keyword evidence="8" id="KW-0653">Protein transport</keyword>
<evidence type="ECO:0000256" key="1">
    <source>
        <dbReference type="ARBA" id="ARBA00004533"/>
    </source>
</evidence>
<comment type="subcellular location">
    <subcellularLocation>
        <location evidence="1">Cell inner membrane</location>
    </subcellularLocation>
</comment>
<keyword evidence="9" id="KW-0472">Membrane</keyword>
<dbReference type="GO" id="GO:0015628">
    <property type="term" value="P:protein secretion by the type II secretion system"/>
    <property type="evidence" value="ECO:0007669"/>
    <property type="project" value="InterPro"/>
</dbReference>
<name>A0A379ZSC0_9GAMM</name>
<dbReference type="RefSeq" id="WP_115389594.1">
    <property type="nucleotide sequence ID" value="NZ_JADZHC010000004.1"/>
</dbReference>
<evidence type="ECO:0000313" key="11">
    <source>
        <dbReference type="EMBL" id="SUI67505.1"/>
    </source>
</evidence>
<evidence type="ECO:0000256" key="7">
    <source>
        <dbReference type="ARBA" id="ARBA00022692"/>
    </source>
</evidence>
<evidence type="ECO:0000256" key="4">
    <source>
        <dbReference type="ARBA" id="ARBA00022448"/>
    </source>
</evidence>
<keyword evidence="5" id="KW-1003">Cell membrane</keyword>
<evidence type="ECO:0000256" key="2">
    <source>
        <dbReference type="ARBA" id="ARBA00007208"/>
    </source>
</evidence>
<evidence type="ECO:0000256" key="6">
    <source>
        <dbReference type="ARBA" id="ARBA00022519"/>
    </source>
</evidence>
<reference evidence="11 12" key="1">
    <citation type="submission" date="2018-06" db="EMBL/GenBank/DDBJ databases">
        <authorList>
            <consortium name="Pathogen Informatics"/>
            <person name="Doyle S."/>
        </authorList>
    </citation>
    <scope>NUCLEOTIDE SEQUENCE [LARGE SCALE GENOMIC DNA]</scope>
    <source>
        <strain evidence="11 12">NCTC10738</strain>
    </source>
</reference>